<dbReference type="Proteomes" id="UP000642748">
    <property type="component" value="Unassembled WGS sequence"/>
</dbReference>
<dbReference type="AlphaFoldDB" id="A0A8J3VUP9"/>
<dbReference type="InterPro" id="IPR001387">
    <property type="entry name" value="Cro/C1-type_HTH"/>
</dbReference>
<dbReference type="EMBL" id="BONZ01000075">
    <property type="protein sequence ID" value="GIH18971.1"/>
    <property type="molecule type" value="Genomic_DNA"/>
</dbReference>
<protein>
    <recommendedName>
        <fullName evidence="1">HTH cro/C1-type domain-containing protein</fullName>
    </recommendedName>
</protein>
<gene>
    <name evidence="2" type="ORF">Raf01_71430</name>
</gene>
<accession>A0A8J3VUP9</accession>
<feature type="domain" description="HTH cro/C1-type" evidence="1">
    <location>
        <begin position="19"/>
        <end position="51"/>
    </location>
</feature>
<sequence>MQQIARRRRLSLPTPESLKAMVSRWECGHRVPDNFNRRLLCEALGIALSDLGLAEDPDVPDLL</sequence>
<evidence type="ECO:0000259" key="1">
    <source>
        <dbReference type="PROSITE" id="PS50943"/>
    </source>
</evidence>
<organism evidence="2 3">
    <name type="scientific">Rugosimonospora africana</name>
    <dbReference type="NCBI Taxonomy" id="556532"/>
    <lineage>
        <taxon>Bacteria</taxon>
        <taxon>Bacillati</taxon>
        <taxon>Actinomycetota</taxon>
        <taxon>Actinomycetes</taxon>
        <taxon>Micromonosporales</taxon>
        <taxon>Micromonosporaceae</taxon>
        <taxon>Rugosimonospora</taxon>
    </lineage>
</organism>
<evidence type="ECO:0000313" key="2">
    <source>
        <dbReference type="EMBL" id="GIH18971.1"/>
    </source>
</evidence>
<evidence type="ECO:0000313" key="3">
    <source>
        <dbReference type="Proteomes" id="UP000642748"/>
    </source>
</evidence>
<proteinExistence type="predicted"/>
<keyword evidence="3" id="KW-1185">Reference proteome</keyword>
<comment type="caution">
    <text evidence="2">The sequence shown here is derived from an EMBL/GenBank/DDBJ whole genome shotgun (WGS) entry which is preliminary data.</text>
</comment>
<name>A0A8J3VUP9_9ACTN</name>
<dbReference type="PROSITE" id="PS50943">
    <property type="entry name" value="HTH_CROC1"/>
    <property type="match status" value="1"/>
</dbReference>
<reference evidence="2" key="1">
    <citation type="submission" date="2021-01" db="EMBL/GenBank/DDBJ databases">
        <title>Whole genome shotgun sequence of Rugosimonospora africana NBRC 104875.</title>
        <authorList>
            <person name="Komaki H."/>
            <person name="Tamura T."/>
        </authorList>
    </citation>
    <scope>NUCLEOTIDE SEQUENCE</scope>
    <source>
        <strain evidence="2">NBRC 104875</strain>
    </source>
</reference>